<feature type="compositionally biased region" description="Low complexity" evidence="1">
    <location>
        <begin position="752"/>
        <end position="768"/>
    </location>
</feature>
<dbReference type="InterPro" id="IPR039601">
    <property type="entry name" value="Rrn5"/>
</dbReference>
<name>A0AAN9URK5_9PEZI</name>
<protein>
    <recommendedName>
        <fullName evidence="4">Homeodomain-like protein</fullName>
    </recommendedName>
</protein>
<evidence type="ECO:0000313" key="2">
    <source>
        <dbReference type="EMBL" id="KAK7754044.1"/>
    </source>
</evidence>
<feature type="compositionally biased region" description="Acidic residues" evidence="1">
    <location>
        <begin position="546"/>
        <end position="579"/>
    </location>
</feature>
<proteinExistence type="predicted"/>
<keyword evidence="3" id="KW-1185">Reference proteome</keyword>
<feature type="compositionally biased region" description="Basic and acidic residues" evidence="1">
    <location>
        <begin position="534"/>
        <end position="545"/>
    </location>
</feature>
<feature type="region of interest" description="Disordered" evidence="1">
    <location>
        <begin position="456"/>
        <end position="634"/>
    </location>
</feature>
<comment type="caution">
    <text evidence="2">The sequence shown here is derived from an EMBL/GenBank/DDBJ whole genome shotgun (WGS) entry which is preliminary data.</text>
</comment>
<feature type="region of interest" description="Disordered" evidence="1">
    <location>
        <begin position="706"/>
        <end position="793"/>
    </location>
</feature>
<organism evidence="2 3">
    <name type="scientific">Diatrype stigma</name>
    <dbReference type="NCBI Taxonomy" id="117547"/>
    <lineage>
        <taxon>Eukaryota</taxon>
        <taxon>Fungi</taxon>
        <taxon>Dikarya</taxon>
        <taxon>Ascomycota</taxon>
        <taxon>Pezizomycotina</taxon>
        <taxon>Sordariomycetes</taxon>
        <taxon>Xylariomycetidae</taxon>
        <taxon>Xylariales</taxon>
        <taxon>Diatrypaceae</taxon>
        <taxon>Diatrype</taxon>
    </lineage>
</organism>
<dbReference type="Proteomes" id="UP001320420">
    <property type="component" value="Unassembled WGS sequence"/>
</dbReference>
<feature type="compositionally biased region" description="Low complexity" evidence="1">
    <location>
        <begin position="14"/>
        <end position="36"/>
    </location>
</feature>
<evidence type="ECO:0000256" key="1">
    <source>
        <dbReference type="SAM" id="MobiDB-lite"/>
    </source>
</evidence>
<dbReference type="PANTHER" id="PTHR28079">
    <property type="entry name" value="RNA POLYMERASE I-SPECIFIC TRANSCRIPTION INITIATION FACTOR RRN5"/>
    <property type="match status" value="1"/>
</dbReference>
<dbReference type="GO" id="GO:0042790">
    <property type="term" value="P:nucleolar large rRNA transcription by RNA polymerase I"/>
    <property type="evidence" value="ECO:0007669"/>
    <property type="project" value="InterPro"/>
</dbReference>
<reference evidence="2 3" key="1">
    <citation type="submission" date="2024-02" db="EMBL/GenBank/DDBJ databases">
        <title>De novo assembly and annotation of 12 fungi associated with fruit tree decline syndrome in Ontario, Canada.</title>
        <authorList>
            <person name="Sulman M."/>
            <person name="Ellouze W."/>
            <person name="Ilyukhin E."/>
        </authorList>
    </citation>
    <scope>NUCLEOTIDE SEQUENCE [LARGE SCALE GENOMIC DNA]</scope>
    <source>
        <strain evidence="2 3">M11/M66-122</strain>
    </source>
</reference>
<dbReference type="PANTHER" id="PTHR28079:SF1">
    <property type="entry name" value="RNA POLYMERASE I-SPECIFIC TRANSCRIPTION INITIATION FACTOR RRN5"/>
    <property type="match status" value="1"/>
</dbReference>
<accession>A0AAN9URK5</accession>
<feature type="compositionally biased region" description="Polar residues" evidence="1">
    <location>
        <begin position="502"/>
        <end position="514"/>
    </location>
</feature>
<dbReference type="GO" id="GO:0000182">
    <property type="term" value="F:rDNA binding"/>
    <property type="evidence" value="ECO:0007669"/>
    <property type="project" value="TreeGrafter"/>
</dbReference>
<feature type="region of interest" description="Disordered" evidence="1">
    <location>
        <begin position="1"/>
        <end position="98"/>
    </location>
</feature>
<sequence>MDLDDDYALGSPGGSSEMDSSEGSHQHQQQQGPQQGPEHEFQLPMRPVSPGAENQQADAGPSAAVPVANPTTVMRTSRKRRRSEYSIPGADPAGQPLKRHRGFFTQTYVDLYNQDVMEMRRRLNALTKAAAPGSLKTDLLPSQVGAVTWQAVEKEHFFCALERAGRLDTAEIARRVRTKSELEVQQYLTLLREELRARRAEAGADPREIGVSIADVPAAADVSQDVCASLEVFADELTLREQQHEDKCEAKRWGGAWLITPALATFLDREVRENFRRRNYPYLHHPDLSPANAPTNISRALAGEGPIYRQQQLQYQQQQQYQRKAPPFAELLHVHNWLQLSERVFMNSAVPDLSWQFFSEEPPSMRATAFQDFGALVESVTRRLVAAALHAASSRIRAKLEGGDRRTRPLVKAKDVRAAAAASLARNAAGNGRGEIHARGFWARSARRLKLNVYRDDESDDDHDGDDDADDDDHGDDDDVEKEEDESDEETAGFADIRTQDEQFSNIRDASGYSNDEKADHESEDEVDFMSYNEVEKALGYRADDSTESSDGETESDVYKEDDGDDDNYLLSSDGDDDLAGATSEGPTSEDPITNEDGDPVDADTDAEDNDEADEAPLSELYKHHTSLRVNQDEVDRDFHEAIEWAGPAYTNLFTGGAATTRARQALRRRIEKEHWLEAFVESADASRSMEAQEWLEEAVLDAGGATAARGGSGSGRGSGDKVTHRIEADIRRQKREKEARRERLREESRRAAAAAAKNGLQQQQEQGPEQHWDERVAYRAEWEEERQRRAGG</sequence>
<gene>
    <name evidence="2" type="ORF">SLS62_003889</name>
</gene>
<feature type="compositionally biased region" description="Acidic residues" evidence="1">
    <location>
        <begin position="457"/>
        <end position="491"/>
    </location>
</feature>
<evidence type="ECO:0000313" key="3">
    <source>
        <dbReference type="Proteomes" id="UP001320420"/>
    </source>
</evidence>
<dbReference type="GO" id="GO:0000500">
    <property type="term" value="C:RNA polymerase I upstream activating factor complex"/>
    <property type="evidence" value="ECO:0007669"/>
    <property type="project" value="InterPro"/>
</dbReference>
<feature type="compositionally biased region" description="Basic and acidic residues" evidence="1">
    <location>
        <begin position="719"/>
        <end position="751"/>
    </location>
</feature>
<dbReference type="GO" id="GO:0001181">
    <property type="term" value="F:RNA polymerase I general transcription initiation factor activity"/>
    <property type="evidence" value="ECO:0007669"/>
    <property type="project" value="TreeGrafter"/>
</dbReference>
<dbReference type="EMBL" id="JAKJXP020000023">
    <property type="protein sequence ID" value="KAK7754044.1"/>
    <property type="molecule type" value="Genomic_DNA"/>
</dbReference>
<evidence type="ECO:0008006" key="4">
    <source>
        <dbReference type="Google" id="ProtNLM"/>
    </source>
</evidence>
<dbReference type="AlphaFoldDB" id="A0AAN9URK5"/>
<dbReference type="GO" id="GO:0006361">
    <property type="term" value="P:transcription initiation at RNA polymerase I promoter"/>
    <property type="evidence" value="ECO:0007669"/>
    <property type="project" value="TreeGrafter"/>
</dbReference>
<feature type="compositionally biased region" description="Acidic residues" evidence="1">
    <location>
        <begin position="593"/>
        <end position="617"/>
    </location>
</feature>
<dbReference type="Gene3D" id="1.10.10.60">
    <property type="entry name" value="Homeodomain-like"/>
    <property type="match status" value="1"/>
</dbReference>
<feature type="compositionally biased region" description="Basic and acidic residues" evidence="1">
    <location>
        <begin position="769"/>
        <end position="793"/>
    </location>
</feature>